<gene>
    <name evidence="1" type="ORF">K469DRAFT_460445</name>
</gene>
<dbReference type="Proteomes" id="UP000800200">
    <property type="component" value="Unassembled WGS sequence"/>
</dbReference>
<dbReference type="EMBL" id="ML994615">
    <property type="protein sequence ID" value="KAF2192233.1"/>
    <property type="molecule type" value="Genomic_DNA"/>
</dbReference>
<evidence type="ECO:0000313" key="1">
    <source>
        <dbReference type="EMBL" id="KAF2192233.1"/>
    </source>
</evidence>
<keyword evidence="2" id="KW-1185">Reference proteome</keyword>
<feature type="non-terminal residue" evidence="1">
    <location>
        <position position="50"/>
    </location>
</feature>
<dbReference type="AlphaFoldDB" id="A0A6A6EME9"/>
<sequence length="50" mass="5474">GAHQFLLANSSPQKEEQWVAHARSTTAPSKVVFHGTTMDRMHAILSTGLQ</sequence>
<proteinExistence type="predicted"/>
<organism evidence="1 2">
    <name type="scientific">Zopfia rhizophila CBS 207.26</name>
    <dbReference type="NCBI Taxonomy" id="1314779"/>
    <lineage>
        <taxon>Eukaryota</taxon>
        <taxon>Fungi</taxon>
        <taxon>Dikarya</taxon>
        <taxon>Ascomycota</taxon>
        <taxon>Pezizomycotina</taxon>
        <taxon>Dothideomycetes</taxon>
        <taxon>Dothideomycetes incertae sedis</taxon>
        <taxon>Zopfiaceae</taxon>
        <taxon>Zopfia</taxon>
    </lineage>
</organism>
<name>A0A6A6EME9_9PEZI</name>
<protein>
    <recommendedName>
        <fullName evidence="3">PARP catalytic domain-containing protein</fullName>
    </recommendedName>
</protein>
<reference evidence="1" key="1">
    <citation type="journal article" date="2020" name="Stud. Mycol.">
        <title>101 Dothideomycetes genomes: a test case for predicting lifestyles and emergence of pathogens.</title>
        <authorList>
            <person name="Haridas S."/>
            <person name="Albert R."/>
            <person name="Binder M."/>
            <person name="Bloem J."/>
            <person name="Labutti K."/>
            <person name="Salamov A."/>
            <person name="Andreopoulos B."/>
            <person name="Baker S."/>
            <person name="Barry K."/>
            <person name="Bills G."/>
            <person name="Bluhm B."/>
            <person name="Cannon C."/>
            <person name="Castanera R."/>
            <person name="Culley D."/>
            <person name="Daum C."/>
            <person name="Ezra D."/>
            <person name="Gonzalez J."/>
            <person name="Henrissat B."/>
            <person name="Kuo A."/>
            <person name="Liang C."/>
            <person name="Lipzen A."/>
            <person name="Lutzoni F."/>
            <person name="Magnuson J."/>
            <person name="Mondo S."/>
            <person name="Nolan M."/>
            <person name="Ohm R."/>
            <person name="Pangilinan J."/>
            <person name="Park H.-J."/>
            <person name="Ramirez L."/>
            <person name="Alfaro M."/>
            <person name="Sun H."/>
            <person name="Tritt A."/>
            <person name="Yoshinaga Y."/>
            <person name="Zwiers L.-H."/>
            <person name="Turgeon B."/>
            <person name="Goodwin S."/>
            <person name="Spatafora J."/>
            <person name="Crous P."/>
            <person name="Grigoriev I."/>
        </authorList>
    </citation>
    <scope>NUCLEOTIDE SEQUENCE</scope>
    <source>
        <strain evidence="1">CBS 207.26</strain>
    </source>
</reference>
<evidence type="ECO:0000313" key="2">
    <source>
        <dbReference type="Proteomes" id="UP000800200"/>
    </source>
</evidence>
<evidence type="ECO:0008006" key="3">
    <source>
        <dbReference type="Google" id="ProtNLM"/>
    </source>
</evidence>
<feature type="non-terminal residue" evidence="1">
    <location>
        <position position="1"/>
    </location>
</feature>
<dbReference type="OrthoDB" id="109543at2759"/>
<accession>A0A6A6EME9</accession>